<sequence>MTDAPDSTSIVYTFLMIVGRLYPGGHRMHRDVESLSPSEKAVAARQFFAEAGEMDNDPVGRGLTMSTIERVVRQARGS</sequence>
<organism evidence="1 2">
    <name type="scientific">Pseudolysinimonas yzui</name>
    <dbReference type="NCBI Taxonomy" id="2708254"/>
    <lineage>
        <taxon>Bacteria</taxon>
        <taxon>Bacillati</taxon>
        <taxon>Actinomycetota</taxon>
        <taxon>Actinomycetes</taxon>
        <taxon>Micrococcales</taxon>
        <taxon>Microbacteriaceae</taxon>
        <taxon>Pseudolysinimonas</taxon>
    </lineage>
</organism>
<reference evidence="1" key="1">
    <citation type="journal article" date="2014" name="Int. J. Syst. Evol. Microbiol.">
        <title>Complete genome sequence of Corynebacterium casei LMG S-19264T (=DSM 44701T), isolated from a smear-ripened cheese.</title>
        <authorList>
            <consortium name="US DOE Joint Genome Institute (JGI-PGF)"/>
            <person name="Walter F."/>
            <person name="Albersmeier A."/>
            <person name="Kalinowski J."/>
            <person name="Ruckert C."/>
        </authorList>
    </citation>
    <scope>NUCLEOTIDE SEQUENCE</scope>
    <source>
        <strain evidence="1">CGMCC 1.16548</strain>
    </source>
</reference>
<dbReference type="EMBL" id="BNAI01000001">
    <property type="protein sequence ID" value="GHF07873.1"/>
    <property type="molecule type" value="Genomic_DNA"/>
</dbReference>
<proteinExistence type="predicted"/>
<evidence type="ECO:0000313" key="2">
    <source>
        <dbReference type="Proteomes" id="UP000617531"/>
    </source>
</evidence>
<comment type="caution">
    <text evidence="1">The sequence shown here is derived from an EMBL/GenBank/DDBJ whole genome shotgun (WGS) entry which is preliminary data.</text>
</comment>
<dbReference type="AlphaFoldDB" id="A0A8J3GNM9"/>
<gene>
    <name evidence="1" type="ORF">GCM10011600_05780</name>
</gene>
<evidence type="ECO:0000313" key="1">
    <source>
        <dbReference type="EMBL" id="GHF07873.1"/>
    </source>
</evidence>
<dbReference type="Proteomes" id="UP000617531">
    <property type="component" value="Unassembled WGS sequence"/>
</dbReference>
<name>A0A8J3GNM9_9MICO</name>
<keyword evidence="2" id="KW-1185">Reference proteome</keyword>
<accession>A0A8J3GNM9</accession>
<dbReference type="RefSeq" id="WP_191281853.1">
    <property type="nucleotide sequence ID" value="NZ_BNAI01000001.1"/>
</dbReference>
<protein>
    <submittedName>
        <fullName evidence="1">Uncharacterized protein</fullName>
    </submittedName>
</protein>
<reference evidence="1" key="2">
    <citation type="submission" date="2020-09" db="EMBL/GenBank/DDBJ databases">
        <authorList>
            <person name="Sun Q."/>
            <person name="Zhou Y."/>
        </authorList>
    </citation>
    <scope>NUCLEOTIDE SEQUENCE</scope>
    <source>
        <strain evidence="1">CGMCC 1.16548</strain>
    </source>
</reference>